<keyword evidence="1" id="KW-1133">Transmembrane helix</keyword>
<sequence>MCLSWQPPRHITISPSTHHPVRLSLGVSMHLFARASWFLLACWGAIVVAAGGVLEVDLVFPRNDTYAPTPDLPVVFTFQNPELAQFINPYISYSIRNWDDNSLNDTVSSHHDLRWTNWSSYDPYFVYHYFDGYNIEGYWWLTWSVYWQSCDERWVSDPSAEFNRRGMISNSSSWSILFTTENSGKEVDLVAAITNKTCPEELGVAINVTDKTADP</sequence>
<feature type="domain" description="DUF7136" evidence="2">
    <location>
        <begin position="51"/>
        <end position="212"/>
    </location>
</feature>
<keyword evidence="4" id="KW-1185">Reference proteome</keyword>
<feature type="transmembrane region" description="Helical" evidence="1">
    <location>
        <begin position="35"/>
        <end position="54"/>
    </location>
</feature>
<name>A0A4Q4SZD6_9PEZI</name>
<evidence type="ECO:0000259" key="2">
    <source>
        <dbReference type="Pfam" id="PF23584"/>
    </source>
</evidence>
<keyword evidence="1" id="KW-0472">Membrane</keyword>
<dbReference type="AlphaFoldDB" id="A0A4Q4SZD6"/>
<organism evidence="3 4">
    <name type="scientific">Monosporascus ibericus</name>
    <dbReference type="NCBI Taxonomy" id="155417"/>
    <lineage>
        <taxon>Eukaryota</taxon>
        <taxon>Fungi</taxon>
        <taxon>Dikarya</taxon>
        <taxon>Ascomycota</taxon>
        <taxon>Pezizomycotina</taxon>
        <taxon>Sordariomycetes</taxon>
        <taxon>Xylariomycetidae</taxon>
        <taxon>Xylariales</taxon>
        <taxon>Xylariales incertae sedis</taxon>
        <taxon>Monosporascus</taxon>
    </lineage>
</organism>
<gene>
    <name evidence="3" type="ORF">DL764_007693</name>
</gene>
<protein>
    <recommendedName>
        <fullName evidence="2">DUF7136 domain-containing protein</fullName>
    </recommendedName>
</protein>
<dbReference type="Proteomes" id="UP000293360">
    <property type="component" value="Unassembled WGS sequence"/>
</dbReference>
<accession>A0A4Q4SZD6</accession>
<reference evidence="3 4" key="1">
    <citation type="submission" date="2018-06" db="EMBL/GenBank/DDBJ databases">
        <title>Complete Genomes of Monosporascus.</title>
        <authorList>
            <person name="Robinson A.J."/>
            <person name="Natvig D.O."/>
        </authorList>
    </citation>
    <scope>NUCLEOTIDE SEQUENCE [LARGE SCALE GENOMIC DNA]</scope>
    <source>
        <strain evidence="3 4">CBS 110550</strain>
    </source>
</reference>
<dbReference type="Pfam" id="PF23584">
    <property type="entry name" value="DUF7136"/>
    <property type="match status" value="1"/>
</dbReference>
<keyword evidence="1" id="KW-0812">Transmembrane</keyword>
<dbReference type="EMBL" id="QJNU01000548">
    <property type="protein sequence ID" value="RYO95515.1"/>
    <property type="molecule type" value="Genomic_DNA"/>
</dbReference>
<comment type="caution">
    <text evidence="3">The sequence shown here is derived from an EMBL/GenBank/DDBJ whole genome shotgun (WGS) entry which is preliminary data.</text>
</comment>
<proteinExistence type="predicted"/>
<evidence type="ECO:0000256" key="1">
    <source>
        <dbReference type="SAM" id="Phobius"/>
    </source>
</evidence>
<dbReference type="InterPro" id="IPR055560">
    <property type="entry name" value="DUF7136"/>
</dbReference>
<evidence type="ECO:0000313" key="3">
    <source>
        <dbReference type="EMBL" id="RYO95515.1"/>
    </source>
</evidence>
<dbReference type="OrthoDB" id="4490227at2759"/>
<evidence type="ECO:0000313" key="4">
    <source>
        <dbReference type="Proteomes" id="UP000293360"/>
    </source>
</evidence>